<accession>A0A3B0RRU5</accession>
<gene>
    <name evidence="2" type="ORF">MNBD_ACTINO01-188</name>
</gene>
<name>A0A3B0RRU5_9ZZZZ</name>
<feature type="compositionally biased region" description="Basic and acidic residues" evidence="1">
    <location>
        <begin position="56"/>
        <end position="66"/>
    </location>
</feature>
<feature type="region of interest" description="Disordered" evidence="1">
    <location>
        <begin position="44"/>
        <end position="66"/>
    </location>
</feature>
<feature type="non-terminal residue" evidence="2">
    <location>
        <position position="1"/>
    </location>
</feature>
<dbReference type="EMBL" id="UOEI01000120">
    <property type="protein sequence ID" value="VAV94262.1"/>
    <property type="molecule type" value="Genomic_DNA"/>
</dbReference>
<dbReference type="AlphaFoldDB" id="A0A3B0RRU5"/>
<reference evidence="2" key="1">
    <citation type="submission" date="2018-06" db="EMBL/GenBank/DDBJ databases">
        <authorList>
            <person name="Zhirakovskaya E."/>
        </authorList>
    </citation>
    <scope>NUCLEOTIDE SEQUENCE</scope>
</reference>
<proteinExistence type="predicted"/>
<protein>
    <submittedName>
        <fullName evidence="2">Uncharacterized protein</fullName>
    </submittedName>
</protein>
<organism evidence="2">
    <name type="scientific">hydrothermal vent metagenome</name>
    <dbReference type="NCBI Taxonomy" id="652676"/>
    <lineage>
        <taxon>unclassified sequences</taxon>
        <taxon>metagenomes</taxon>
        <taxon>ecological metagenomes</taxon>
    </lineage>
</organism>
<sequence length="66" mass="7234">AKERSTDTYREGICCPACHDSLTPERESRFAERQRQIELADARGTTHLGVSGADTARIRADSAPDS</sequence>
<evidence type="ECO:0000313" key="2">
    <source>
        <dbReference type="EMBL" id="VAV94262.1"/>
    </source>
</evidence>
<evidence type="ECO:0000256" key="1">
    <source>
        <dbReference type="SAM" id="MobiDB-lite"/>
    </source>
</evidence>